<dbReference type="InterPro" id="IPR013320">
    <property type="entry name" value="ConA-like_dom_sf"/>
</dbReference>
<feature type="region of interest" description="Disordered" evidence="1">
    <location>
        <begin position="370"/>
        <end position="403"/>
    </location>
</feature>
<feature type="region of interest" description="Disordered" evidence="1">
    <location>
        <begin position="105"/>
        <end position="229"/>
    </location>
</feature>
<feature type="compositionally biased region" description="Polar residues" evidence="1">
    <location>
        <begin position="162"/>
        <end position="171"/>
    </location>
</feature>
<evidence type="ECO:0000256" key="1">
    <source>
        <dbReference type="SAM" id="MobiDB-lite"/>
    </source>
</evidence>
<dbReference type="SUPFAM" id="SSF49899">
    <property type="entry name" value="Concanavalin A-like lectins/glucanases"/>
    <property type="match status" value="1"/>
</dbReference>
<comment type="caution">
    <text evidence="2">The sequence shown here is derived from an EMBL/GenBank/DDBJ whole genome shotgun (WGS) entry which is preliminary data.</text>
</comment>
<feature type="region of interest" description="Disordered" evidence="1">
    <location>
        <begin position="272"/>
        <end position="348"/>
    </location>
</feature>
<feature type="compositionally biased region" description="Polar residues" evidence="1">
    <location>
        <begin position="199"/>
        <end position="229"/>
    </location>
</feature>
<feature type="compositionally biased region" description="Polar residues" evidence="1">
    <location>
        <begin position="105"/>
        <end position="115"/>
    </location>
</feature>
<protein>
    <submittedName>
        <fullName evidence="2">Uncharacterized protein</fullName>
    </submittedName>
</protein>
<gene>
    <name evidence="2" type="ORF">ACJMK2_017085</name>
</gene>
<feature type="compositionally biased region" description="Low complexity" evidence="1">
    <location>
        <begin position="272"/>
        <end position="286"/>
    </location>
</feature>
<feature type="compositionally biased region" description="Polar residues" evidence="1">
    <location>
        <begin position="287"/>
        <end position="331"/>
    </location>
</feature>
<dbReference type="Proteomes" id="UP001634394">
    <property type="component" value="Unassembled WGS sequence"/>
</dbReference>
<reference evidence="2 3" key="1">
    <citation type="submission" date="2024-11" db="EMBL/GenBank/DDBJ databases">
        <title>Chromosome-level genome assembly of the freshwater bivalve Anodonta woodiana.</title>
        <authorList>
            <person name="Chen X."/>
        </authorList>
    </citation>
    <scope>NUCLEOTIDE SEQUENCE [LARGE SCALE GENOMIC DNA]</scope>
    <source>
        <strain evidence="2">MN2024</strain>
        <tissue evidence="2">Gills</tissue>
    </source>
</reference>
<organism evidence="2 3">
    <name type="scientific">Sinanodonta woodiana</name>
    <name type="common">Chinese pond mussel</name>
    <name type="synonym">Anodonta woodiana</name>
    <dbReference type="NCBI Taxonomy" id="1069815"/>
    <lineage>
        <taxon>Eukaryota</taxon>
        <taxon>Metazoa</taxon>
        <taxon>Spiralia</taxon>
        <taxon>Lophotrochozoa</taxon>
        <taxon>Mollusca</taxon>
        <taxon>Bivalvia</taxon>
        <taxon>Autobranchia</taxon>
        <taxon>Heteroconchia</taxon>
        <taxon>Palaeoheterodonta</taxon>
        <taxon>Unionida</taxon>
        <taxon>Unionoidea</taxon>
        <taxon>Unionidae</taxon>
        <taxon>Unioninae</taxon>
        <taxon>Sinanodonta</taxon>
    </lineage>
</organism>
<sequence length="627" mass="66104">MTFYTQFLRTRLNMVVCLVHVFRQNLKVRLHCFFQTPMRNSILSAKYLLGSVFLVSLFLDRNIAELTNAPNTTDSTKGGVANITSGIITGNTTVGMANISKETANNTVGQAASDTSGRDAGNVSRQAGTGGQPNGTSQSVESVAGSAVNTTSGRGSGVPNRVATNSSDIAASNSSGGFTSSTSRETTSKTIDVSERTTRNSSGAIGGNTTTLSFNNASKDSTTNTLSSTAKDISTVGKLSVAVGANTTPVSSSNASRDSTTETIGTFAKTTSTATNSSVATGANTTPVSSSNASRDSTTKTIGTSARVTSTIGGSVSNSSTAKPLVKSSSIKPEKGSGEVAGTNSRNAKKPVVDSTVWPFDVSTETITTEIPAPPPLEETDPNKKIKEKKPAPSLGPALSPDGKHQKVVCQRILELKMDSDLSNSAARYEVKANSASGRGGISKIRFIHTIGATDNAAEIQNQPLTLDAFKGNDFQRAITFTLSIKILKSRSQSRTPMVLLTNGCIPDHTSLIRAPSINLSFTPGTNTFRVQFNTTETAIDETAVAEPDQNGWFKTVLYFQDQTITLEVNGKKILSKNGMLGTIPKNLCPLLIGGSDIDRNQNFYGYLDNVNIIKDCKFHEANIKVL</sequence>
<dbReference type="EMBL" id="JBJQND010000015">
    <property type="protein sequence ID" value="KAL3853550.1"/>
    <property type="molecule type" value="Genomic_DNA"/>
</dbReference>
<accession>A0ABD3UVS6</accession>
<evidence type="ECO:0000313" key="2">
    <source>
        <dbReference type="EMBL" id="KAL3853550.1"/>
    </source>
</evidence>
<dbReference type="AlphaFoldDB" id="A0ABD3UVS6"/>
<name>A0ABD3UVS6_SINWO</name>
<feature type="compositionally biased region" description="Basic and acidic residues" evidence="1">
    <location>
        <begin position="381"/>
        <end position="391"/>
    </location>
</feature>
<proteinExistence type="predicted"/>
<evidence type="ECO:0000313" key="3">
    <source>
        <dbReference type="Proteomes" id="UP001634394"/>
    </source>
</evidence>
<keyword evidence="3" id="KW-1185">Reference proteome</keyword>
<feature type="compositionally biased region" description="Low complexity" evidence="1">
    <location>
        <begin position="172"/>
        <end position="190"/>
    </location>
</feature>
<feature type="compositionally biased region" description="Polar residues" evidence="1">
    <location>
        <begin position="134"/>
        <end position="153"/>
    </location>
</feature>